<dbReference type="Gene3D" id="3.60.40.10">
    <property type="entry name" value="PPM-type phosphatase domain"/>
    <property type="match status" value="1"/>
</dbReference>
<feature type="region of interest" description="Disordered" evidence="1">
    <location>
        <begin position="345"/>
        <end position="375"/>
    </location>
</feature>
<dbReference type="Pfam" id="PF13672">
    <property type="entry name" value="PP2C_2"/>
    <property type="match status" value="1"/>
</dbReference>
<feature type="domain" description="PPM-type phosphatase" evidence="2">
    <location>
        <begin position="101"/>
        <end position="344"/>
    </location>
</feature>
<dbReference type="SMART" id="SM00331">
    <property type="entry name" value="PP2C_SIG"/>
    <property type="match status" value="1"/>
</dbReference>
<dbReference type="CDD" id="cd00143">
    <property type="entry name" value="PP2Cc"/>
    <property type="match status" value="1"/>
</dbReference>
<dbReference type="EMBL" id="PDJC01000001">
    <property type="protein sequence ID" value="PFG16891.1"/>
    <property type="molecule type" value="Genomic_DNA"/>
</dbReference>
<accession>A0A2A9CRR9</accession>
<proteinExistence type="predicted"/>
<dbReference type="AlphaFoldDB" id="A0A2A9CRR9"/>
<reference evidence="3 4" key="1">
    <citation type="submission" date="2017-10" db="EMBL/GenBank/DDBJ databases">
        <title>Sequencing the genomes of 1000 actinobacteria strains.</title>
        <authorList>
            <person name="Klenk H.-P."/>
        </authorList>
    </citation>
    <scope>NUCLEOTIDE SEQUENCE [LARGE SCALE GENOMIC DNA]</scope>
    <source>
        <strain evidence="3 4">DSM 15597</strain>
    </source>
</reference>
<gene>
    <name evidence="3" type="ORF">ATK74_1446</name>
</gene>
<dbReference type="InterPro" id="IPR001932">
    <property type="entry name" value="PPM-type_phosphatase-like_dom"/>
</dbReference>
<dbReference type="Pfam" id="PF12773">
    <property type="entry name" value="DZR"/>
    <property type="match status" value="1"/>
</dbReference>
<organism evidence="3 4">
    <name type="scientific">Propionicimonas paludicola</name>
    <dbReference type="NCBI Taxonomy" id="185243"/>
    <lineage>
        <taxon>Bacteria</taxon>
        <taxon>Bacillati</taxon>
        <taxon>Actinomycetota</taxon>
        <taxon>Actinomycetes</taxon>
        <taxon>Propionibacteriales</taxon>
        <taxon>Nocardioidaceae</taxon>
        <taxon>Propionicimonas</taxon>
    </lineage>
</organism>
<dbReference type="PROSITE" id="PS51746">
    <property type="entry name" value="PPM_2"/>
    <property type="match status" value="1"/>
</dbReference>
<dbReference type="InterPro" id="IPR036457">
    <property type="entry name" value="PPM-type-like_dom_sf"/>
</dbReference>
<dbReference type="Proteomes" id="UP000226079">
    <property type="component" value="Unassembled WGS sequence"/>
</dbReference>
<dbReference type="SMART" id="SM00332">
    <property type="entry name" value="PP2Cc"/>
    <property type="match status" value="1"/>
</dbReference>
<dbReference type="OrthoDB" id="9801841at2"/>
<evidence type="ECO:0000313" key="3">
    <source>
        <dbReference type="EMBL" id="PFG16891.1"/>
    </source>
</evidence>
<comment type="caution">
    <text evidence="3">The sequence shown here is derived from an EMBL/GenBank/DDBJ whole genome shotgun (WGS) entry which is preliminary data.</text>
</comment>
<evidence type="ECO:0000256" key="1">
    <source>
        <dbReference type="SAM" id="MobiDB-lite"/>
    </source>
</evidence>
<dbReference type="SUPFAM" id="SSF81606">
    <property type="entry name" value="PP2C-like"/>
    <property type="match status" value="1"/>
</dbReference>
<evidence type="ECO:0000259" key="2">
    <source>
        <dbReference type="PROSITE" id="PS51746"/>
    </source>
</evidence>
<dbReference type="InterPro" id="IPR025874">
    <property type="entry name" value="DZR"/>
</dbReference>
<dbReference type="RefSeq" id="WP_098460383.1">
    <property type="nucleotide sequence ID" value="NZ_PDJC01000001.1"/>
</dbReference>
<protein>
    <submittedName>
        <fullName evidence="3">Serine/threonine protein phosphatase PrpC</fullName>
    </submittedName>
</protein>
<keyword evidence="4" id="KW-1185">Reference proteome</keyword>
<name>A0A2A9CRR9_9ACTN</name>
<evidence type="ECO:0000313" key="4">
    <source>
        <dbReference type="Proteomes" id="UP000226079"/>
    </source>
</evidence>
<sequence>MTTADWPLLPTCPTCGAPVSASASFCEACGGELTPTEPAPAASLPAEPFSGQTQRLGSRASQATECISCGGPVGADGYCQLCGTKAPSARDHYRQSPADWVAGVCDRGQTHPRNEDAMALWAQADHAVLVVCDGVSTSTDSDVAAQAGAEAARDLLVERLGSIETGSADAVQAALTEAAAAANAAVVANTAEDSTNAASATFAAAVVAGGSVHYANLGDSRVYLLSESERRLLSVDDSLAQAFIEGGMPREEAEAMPRAHAITKWLGRDATDIVPRVGSLAIDQPGWLVVCSDGLWNYASNPDKLTEQLTATGADDPATVAAKLVEWANGQGGRDNITVALARLHAPGDQPPPSHSLDSADAAASTTEQEHAEHG</sequence>